<evidence type="ECO:0000313" key="4">
    <source>
        <dbReference type="EMBL" id="MBO0653207.1"/>
    </source>
</evidence>
<organism evidence="4 5">
    <name type="scientific">Streptomyces triculaminicus</name>
    <dbReference type="NCBI Taxonomy" id="2816232"/>
    <lineage>
        <taxon>Bacteria</taxon>
        <taxon>Bacillati</taxon>
        <taxon>Actinomycetota</taxon>
        <taxon>Actinomycetes</taxon>
        <taxon>Kitasatosporales</taxon>
        <taxon>Streptomycetaceae</taxon>
        <taxon>Streptomyces</taxon>
    </lineage>
</organism>
<dbReference type="RefSeq" id="WP_086567422.1">
    <property type="nucleotide sequence ID" value="NZ_JAFMOF010000002.1"/>
</dbReference>
<evidence type="ECO:0000259" key="3">
    <source>
        <dbReference type="Pfam" id="PF19803"/>
    </source>
</evidence>
<proteinExistence type="predicted"/>
<feature type="transmembrane region" description="Helical" evidence="2">
    <location>
        <begin position="81"/>
        <end position="101"/>
    </location>
</feature>
<accession>A0A939FL06</accession>
<keyword evidence="2" id="KW-1133">Transmembrane helix</keyword>
<evidence type="ECO:0000256" key="2">
    <source>
        <dbReference type="SAM" id="Phobius"/>
    </source>
</evidence>
<protein>
    <recommendedName>
        <fullName evidence="3">DUF6286 domain-containing protein</fullName>
    </recommendedName>
</protein>
<dbReference type="Pfam" id="PF19803">
    <property type="entry name" value="DUF6286"/>
    <property type="match status" value="1"/>
</dbReference>
<dbReference type="AlphaFoldDB" id="A0A939FL06"/>
<keyword evidence="5" id="KW-1185">Reference proteome</keyword>
<dbReference type="EMBL" id="JAFMOF010000002">
    <property type="protein sequence ID" value="MBO0653207.1"/>
    <property type="molecule type" value="Genomic_DNA"/>
</dbReference>
<reference evidence="4" key="1">
    <citation type="submission" date="2021-03" db="EMBL/GenBank/DDBJ databases">
        <title>Streptomyces strains.</title>
        <authorList>
            <person name="Lund M.B."/>
            <person name="Toerring T."/>
        </authorList>
    </citation>
    <scope>NUCLEOTIDE SEQUENCE</scope>
    <source>
        <strain evidence="4">JCM 4242</strain>
    </source>
</reference>
<sequence>MSDPAPPPKSPGPDDGPAHDGGAHRFWSARRLPAALVAAAVLGAAGGLLYDIVSVRTGHPAMGWRRNLAHALATRHLDDPLIAGGAALAMLLGLWLIVLAATPGLRRVLPMARTSPDVRAGLDRAAAALVLRDRAMEVAGVRSVRVDVRRRVVRVRAQSHFRDLDEVRTDVNTVLAEGVRELGLARQASLSVHVRRPAKR</sequence>
<evidence type="ECO:0000313" key="5">
    <source>
        <dbReference type="Proteomes" id="UP000664781"/>
    </source>
</evidence>
<feature type="compositionally biased region" description="Pro residues" evidence="1">
    <location>
        <begin position="1"/>
        <end position="11"/>
    </location>
</feature>
<gene>
    <name evidence="4" type="ORF">J1792_10500</name>
</gene>
<dbReference type="Proteomes" id="UP000664781">
    <property type="component" value="Unassembled WGS sequence"/>
</dbReference>
<keyword evidence="2" id="KW-0472">Membrane</keyword>
<feature type="transmembrane region" description="Helical" evidence="2">
    <location>
        <begin position="34"/>
        <end position="53"/>
    </location>
</feature>
<feature type="domain" description="DUF6286" evidence="3">
    <location>
        <begin position="91"/>
        <end position="195"/>
    </location>
</feature>
<evidence type="ECO:0000256" key="1">
    <source>
        <dbReference type="SAM" id="MobiDB-lite"/>
    </source>
</evidence>
<dbReference type="InterPro" id="IPR046253">
    <property type="entry name" value="DUF6286"/>
</dbReference>
<comment type="caution">
    <text evidence="4">The sequence shown here is derived from an EMBL/GenBank/DDBJ whole genome shotgun (WGS) entry which is preliminary data.</text>
</comment>
<feature type="region of interest" description="Disordered" evidence="1">
    <location>
        <begin position="1"/>
        <end position="23"/>
    </location>
</feature>
<name>A0A939FL06_9ACTN</name>
<keyword evidence="2" id="KW-0812">Transmembrane</keyword>